<comment type="similarity">
    <text evidence="2 6">Belongs to the class-III pyridoxal-phosphate-dependent aminotransferase family.</text>
</comment>
<evidence type="ECO:0000256" key="4">
    <source>
        <dbReference type="ARBA" id="ARBA00022679"/>
    </source>
</evidence>
<reference evidence="7 8" key="1">
    <citation type="submission" date="2006-05" db="EMBL/GenBank/DDBJ databases">
        <authorList>
            <person name="King G."/>
            <person name="Ferriera S."/>
            <person name="Johnson J."/>
            <person name="Kravitz S."/>
            <person name="Beeson K."/>
            <person name="Sutton G."/>
            <person name="Rogers Y.-H."/>
            <person name="Friedman R."/>
            <person name="Frazier M."/>
            <person name="Venter J.C."/>
        </authorList>
    </citation>
    <scope>NUCLEOTIDE SEQUENCE [LARGE SCALE GENOMIC DNA]</scope>
    <source>
        <strain evidence="8">ATCC 25650 / DSM 13394 / JCM 20685 / NBRC 16684 / NCIMB 2208 / IAM 12614 / B1</strain>
    </source>
</reference>
<dbReference type="InterPro" id="IPR015421">
    <property type="entry name" value="PyrdxlP-dep_Trfase_major"/>
</dbReference>
<dbReference type="PIRSF" id="PIRSF000521">
    <property type="entry name" value="Transaminase_4ab_Lys_Orn"/>
    <property type="match status" value="1"/>
</dbReference>
<dbReference type="Pfam" id="PF00202">
    <property type="entry name" value="Aminotran_3"/>
    <property type="match status" value="1"/>
</dbReference>
<dbReference type="Gene3D" id="3.40.640.10">
    <property type="entry name" value="Type I PLP-dependent aspartate aminotransferase-like (Major domain)"/>
    <property type="match status" value="1"/>
</dbReference>
<evidence type="ECO:0000313" key="8">
    <source>
        <dbReference type="Proteomes" id="UP000004848"/>
    </source>
</evidence>
<comment type="caution">
    <text evidence="7">The sequence shown here is derived from an EMBL/GenBank/DDBJ whole genome shotgun (WGS) entry which is preliminary data.</text>
</comment>
<dbReference type="RefSeq" id="WP_006938114.1">
    <property type="nucleotide sequence ID" value="NZ_AAUW01000018.1"/>
</dbReference>
<evidence type="ECO:0000256" key="1">
    <source>
        <dbReference type="ARBA" id="ARBA00001933"/>
    </source>
</evidence>
<accession>A0NZH9</accession>
<dbReference type="FunFam" id="3.40.640.10:FF:000014">
    <property type="entry name" value="Adenosylmethionine-8-amino-7-oxononanoate aminotransferase, probable"/>
    <property type="match status" value="1"/>
</dbReference>
<dbReference type="InterPro" id="IPR005814">
    <property type="entry name" value="Aminotrans_3"/>
</dbReference>
<protein>
    <recommendedName>
        <fullName evidence="9">Adenosylmethionine-8-amino-7-oxononanoate aminotransferase</fullName>
    </recommendedName>
</protein>
<sequence>MNIKTDISTDAVLTADTHLIQSFADLNLLKQDGARTVIVGAEGAMVRDSEGNELIDGIGGLWCSNVGHGRREIIDAITKQLNELDFYSTFYNFTHPTAAALAEKLAELAPGQLNKVYFGNSGSVANDSAVRILHHYNNRLGRPKKKKILSRIGAYHGSTHLAIAMTTPAYSVGWDHVEGLVHHLKSPHYWREGDGMTEAEFCDALVEDLKDTIERLGAENIAAFVAEPIQGAGGVVVPPEGYHARMAKVCADNDIKYIADEVVTAFGRLGHFFASQDVFGHTPDIINTAKGLTSGYQPLSATIVSDEIHEVISRPGGMFLHGMTYSGHPAAAAAGLANIALMEKEQIPEKARVTGKLFENTLRGLADLDIVGEVRGSHFMMGVEFVRDKETRESFAPEDAIGLKLARAAQKRGLIARPLGNILILSPTLILTEAQIGQIGDILRESIADVSRNL</sequence>
<dbReference type="PROSITE" id="PS00600">
    <property type="entry name" value="AA_TRANSFER_CLASS_3"/>
    <property type="match status" value="1"/>
</dbReference>
<evidence type="ECO:0008006" key="9">
    <source>
        <dbReference type="Google" id="ProtNLM"/>
    </source>
</evidence>
<dbReference type="Proteomes" id="UP000004848">
    <property type="component" value="Unassembled WGS sequence"/>
</dbReference>
<evidence type="ECO:0000256" key="3">
    <source>
        <dbReference type="ARBA" id="ARBA00022576"/>
    </source>
</evidence>
<dbReference type="InterPro" id="IPR049704">
    <property type="entry name" value="Aminotrans_3_PPA_site"/>
</dbReference>
<evidence type="ECO:0000256" key="5">
    <source>
        <dbReference type="ARBA" id="ARBA00022898"/>
    </source>
</evidence>
<keyword evidence="3" id="KW-0032">Aminotransferase</keyword>
<comment type="cofactor">
    <cofactor evidence="1">
        <name>pyridoxal 5'-phosphate</name>
        <dbReference type="ChEBI" id="CHEBI:597326"/>
    </cofactor>
</comment>
<dbReference type="GO" id="GO:0030170">
    <property type="term" value="F:pyridoxal phosphate binding"/>
    <property type="evidence" value="ECO:0007669"/>
    <property type="project" value="InterPro"/>
</dbReference>
<keyword evidence="5 6" id="KW-0663">Pyridoxal phosphate</keyword>
<evidence type="ECO:0000313" key="7">
    <source>
        <dbReference type="EMBL" id="EAV41858.1"/>
    </source>
</evidence>
<organism evidence="7 8">
    <name type="scientific">Roseibium aggregatum (strain ATCC 25650 / DSM 13394 / JCM 20685 / NBRC 16684 / NCIMB 2208 / IAM 12614 / B1)</name>
    <name type="common">Stappia aggregata</name>
    <dbReference type="NCBI Taxonomy" id="384765"/>
    <lineage>
        <taxon>Bacteria</taxon>
        <taxon>Pseudomonadati</taxon>
        <taxon>Pseudomonadota</taxon>
        <taxon>Alphaproteobacteria</taxon>
        <taxon>Hyphomicrobiales</taxon>
        <taxon>Stappiaceae</taxon>
        <taxon>Roseibium</taxon>
    </lineage>
</organism>
<dbReference type="InterPro" id="IPR015424">
    <property type="entry name" value="PyrdxlP-dep_Trfase"/>
</dbReference>
<gene>
    <name evidence="7" type="ORF">SIAM614_31336</name>
</gene>
<dbReference type="GO" id="GO:0008483">
    <property type="term" value="F:transaminase activity"/>
    <property type="evidence" value="ECO:0007669"/>
    <property type="project" value="UniProtKB-KW"/>
</dbReference>
<name>A0NZH9_ROSAI</name>
<dbReference type="Gene3D" id="3.90.1150.10">
    <property type="entry name" value="Aspartate Aminotransferase, domain 1"/>
    <property type="match status" value="1"/>
</dbReference>
<dbReference type="eggNOG" id="COG0161">
    <property type="taxonomic scope" value="Bacteria"/>
</dbReference>
<dbReference type="CDD" id="cd00610">
    <property type="entry name" value="OAT_like"/>
    <property type="match status" value="1"/>
</dbReference>
<dbReference type="GeneID" id="68848702"/>
<dbReference type="SUPFAM" id="SSF53383">
    <property type="entry name" value="PLP-dependent transferases"/>
    <property type="match status" value="1"/>
</dbReference>
<evidence type="ECO:0000256" key="2">
    <source>
        <dbReference type="ARBA" id="ARBA00008954"/>
    </source>
</evidence>
<keyword evidence="4" id="KW-0808">Transferase</keyword>
<proteinExistence type="inferred from homology"/>
<dbReference type="InterPro" id="IPR015422">
    <property type="entry name" value="PyrdxlP-dep_Trfase_small"/>
</dbReference>
<dbReference type="PANTHER" id="PTHR43094">
    <property type="entry name" value="AMINOTRANSFERASE"/>
    <property type="match status" value="1"/>
</dbReference>
<dbReference type="OrthoDB" id="9801834at2"/>
<dbReference type="PANTHER" id="PTHR43094:SF1">
    <property type="entry name" value="AMINOTRANSFERASE CLASS-III"/>
    <property type="match status" value="1"/>
</dbReference>
<evidence type="ECO:0000256" key="6">
    <source>
        <dbReference type="RuleBase" id="RU003560"/>
    </source>
</evidence>
<dbReference type="EMBL" id="AAUW01000018">
    <property type="protein sequence ID" value="EAV41858.1"/>
    <property type="molecule type" value="Genomic_DNA"/>
</dbReference>
<dbReference type="AlphaFoldDB" id="A0NZH9"/>